<gene>
    <name evidence="1" type="ORF">LEP1GSC103_0865</name>
</gene>
<evidence type="ECO:0000313" key="1">
    <source>
        <dbReference type="EMBL" id="EPG55963.1"/>
    </source>
</evidence>
<proteinExistence type="predicted"/>
<reference evidence="1 2" key="1">
    <citation type="submission" date="2013-04" db="EMBL/GenBank/DDBJ databases">
        <authorList>
            <person name="Harkins D.M."/>
            <person name="Durkin A.S."/>
            <person name="Brinkac L.M."/>
            <person name="Haft D.H."/>
            <person name="Selengut J.D."/>
            <person name="Sanka R."/>
            <person name="DePew J."/>
            <person name="Purushe J."/>
            <person name="Chanthongthip A."/>
            <person name="Lattana O."/>
            <person name="Phetsouvanh R."/>
            <person name="Newton P.N."/>
            <person name="Vinetz J.M."/>
            <person name="Sutton G.G."/>
            <person name="Nierman W.C."/>
            <person name="Fouts D.E."/>
        </authorList>
    </citation>
    <scope>NUCLEOTIDE SEQUENCE [LARGE SCALE GENOMIC DNA]</scope>
    <source>
        <strain evidence="1 2">UI 09931</strain>
    </source>
</reference>
<protein>
    <submittedName>
        <fullName evidence="1">Uncharacterized protein</fullName>
    </submittedName>
</protein>
<sequence>MQETVTPSGERRGIKAHTNVTVNVWNNIIITERIGRSFGIKAN</sequence>
<comment type="caution">
    <text evidence="1">The sequence shown here is derived from an EMBL/GenBank/DDBJ whole genome shotgun (WGS) entry which is preliminary data.</text>
</comment>
<dbReference type="AlphaFoldDB" id="A0AAV3J6I8"/>
<dbReference type="EMBL" id="AHNP02000014">
    <property type="protein sequence ID" value="EPG55963.1"/>
    <property type="molecule type" value="Genomic_DNA"/>
</dbReference>
<accession>A0AAV3J6I8</accession>
<name>A0AAV3J6I8_LEPBO</name>
<evidence type="ECO:0000313" key="2">
    <source>
        <dbReference type="Proteomes" id="UP000014570"/>
    </source>
</evidence>
<dbReference type="Proteomes" id="UP000014570">
    <property type="component" value="Unassembled WGS sequence"/>
</dbReference>
<organism evidence="1 2">
    <name type="scientific">Leptospira borgpetersenii serovar Javanica str. UI 09931</name>
    <dbReference type="NCBI Taxonomy" id="1049767"/>
    <lineage>
        <taxon>Bacteria</taxon>
        <taxon>Pseudomonadati</taxon>
        <taxon>Spirochaetota</taxon>
        <taxon>Spirochaetia</taxon>
        <taxon>Leptospirales</taxon>
        <taxon>Leptospiraceae</taxon>
        <taxon>Leptospira</taxon>
    </lineage>
</organism>